<feature type="transmembrane region" description="Helical" evidence="7">
    <location>
        <begin position="95"/>
        <end position="115"/>
    </location>
</feature>
<evidence type="ECO:0000256" key="7">
    <source>
        <dbReference type="SAM" id="Phobius"/>
    </source>
</evidence>
<dbReference type="Pfam" id="PF00854">
    <property type="entry name" value="PTR2"/>
    <property type="match status" value="1"/>
</dbReference>
<evidence type="ECO:0000256" key="4">
    <source>
        <dbReference type="ARBA" id="ARBA00022989"/>
    </source>
</evidence>
<dbReference type="AlphaFoldDB" id="A0A8M8V0S3"/>
<evidence type="ECO:0000313" key="9">
    <source>
        <dbReference type="RefSeq" id="XP_020549874.1"/>
    </source>
</evidence>
<dbReference type="InterPro" id="IPR036259">
    <property type="entry name" value="MFS_trans_sf"/>
</dbReference>
<feature type="transmembrane region" description="Helical" evidence="7">
    <location>
        <begin position="211"/>
        <end position="231"/>
    </location>
</feature>
<evidence type="ECO:0000256" key="5">
    <source>
        <dbReference type="ARBA" id="ARBA00023136"/>
    </source>
</evidence>
<dbReference type="PROSITE" id="PS01022">
    <property type="entry name" value="PTR2_1"/>
    <property type="match status" value="1"/>
</dbReference>
<dbReference type="InterPro" id="IPR000109">
    <property type="entry name" value="POT_fam"/>
</dbReference>
<dbReference type="KEGG" id="sind:105164589"/>
<dbReference type="RefSeq" id="XP_020549874.1">
    <property type="nucleotide sequence ID" value="XM_020694215.1"/>
</dbReference>
<gene>
    <name evidence="9" type="primary">LOC105164589</name>
</gene>
<reference evidence="9" key="1">
    <citation type="submission" date="2025-08" db="UniProtKB">
        <authorList>
            <consortium name="RefSeq"/>
        </authorList>
    </citation>
    <scope>IDENTIFICATION</scope>
</reference>
<dbReference type="InterPro" id="IPR018456">
    <property type="entry name" value="PTR2_symporter_CS"/>
</dbReference>
<comment type="similarity">
    <text evidence="2">Belongs to the major facilitator superfamily. Proton-dependent oligopeptide transporter (POT/PTR) (TC 2.A.17) family.</text>
</comment>
<dbReference type="OrthoDB" id="8904098at2759"/>
<dbReference type="GO" id="GO:0006857">
    <property type="term" value="P:oligopeptide transport"/>
    <property type="evidence" value="ECO:0007669"/>
    <property type="project" value="InterPro"/>
</dbReference>
<feature type="transmembrane region" description="Helical" evidence="7">
    <location>
        <begin position="66"/>
        <end position="89"/>
    </location>
</feature>
<organism evidence="8 9">
    <name type="scientific">Sesamum indicum</name>
    <name type="common">Oriental sesame</name>
    <name type="synonym">Sesamum orientale</name>
    <dbReference type="NCBI Taxonomy" id="4182"/>
    <lineage>
        <taxon>Eukaryota</taxon>
        <taxon>Viridiplantae</taxon>
        <taxon>Streptophyta</taxon>
        <taxon>Embryophyta</taxon>
        <taxon>Tracheophyta</taxon>
        <taxon>Spermatophyta</taxon>
        <taxon>Magnoliopsida</taxon>
        <taxon>eudicotyledons</taxon>
        <taxon>Gunneridae</taxon>
        <taxon>Pentapetalae</taxon>
        <taxon>asterids</taxon>
        <taxon>lamiids</taxon>
        <taxon>Lamiales</taxon>
        <taxon>Pedaliaceae</taxon>
        <taxon>Sesamum</taxon>
    </lineage>
</organism>
<dbReference type="Proteomes" id="UP000504604">
    <property type="component" value="Linkage group LG6"/>
</dbReference>
<keyword evidence="3 7" id="KW-0812">Transmembrane</keyword>
<accession>A0A8M8V0S3</accession>
<evidence type="ECO:0000256" key="2">
    <source>
        <dbReference type="ARBA" id="ARBA00005982"/>
    </source>
</evidence>
<evidence type="ECO:0000256" key="1">
    <source>
        <dbReference type="ARBA" id="ARBA00004141"/>
    </source>
</evidence>
<comment type="subcellular location">
    <subcellularLocation>
        <location evidence="1">Membrane</location>
        <topology evidence="1">Multi-pass membrane protein</topology>
    </subcellularLocation>
</comment>
<keyword evidence="8" id="KW-1185">Reference proteome</keyword>
<evidence type="ECO:0000313" key="8">
    <source>
        <dbReference type="Proteomes" id="UP000504604"/>
    </source>
</evidence>
<dbReference type="GeneID" id="105164589"/>
<name>A0A8M8V0S3_SESIN</name>
<evidence type="ECO:0000256" key="3">
    <source>
        <dbReference type="ARBA" id="ARBA00022692"/>
    </source>
</evidence>
<keyword evidence="5 7" id="KW-0472">Membrane</keyword>
<keyword evidence="4 7" id="KW-1133">Transmembrane helix</keyword>
<dbReference type="Gene3D" id="1.20.1250.20">
    <property type="entry name" value="MFS general substrate transporter like domains"/>
    <property type="match status" value="1"/>
</dbReference>
<dbReference type="PANTHER" id="PTHR11654">
    <property type="entry name" value="OLIGOPEPTIDE TRANSPORTER-RELATED"/>
    <property type="match status" value="1"/>
</dbReference>
<dbReference type="SUPFAM" id="SSF103473">
    <property type="entry name" value="MFS general substrate transporter"/>
    <property type="match status" value="1"/>
</dbReference>
<comment type="similarity">
    <text evidence="6">Belongs to the major facilitator superfamily. Phosphate:H(+) symporter (TC 2.A.1.9) family.</text>
</comment>
<evidence type="ECO:0000256" key="6">
    <source>
        <dbReference type="ARBA" id="ARBA00044504"/>
    </source>
</evidence>
<dbReference type="GO" id="GO:0022857">
    <property type="term" value="F:transmembrane transporter activity"/>
    <property type="evidence" value="ECO:0007669"/>
    <property type="project" value="InterPro"/>
</dbReference>
<protein>
    <submittedName>
        <fullName evidence="9">Protein NRT1/ PTR FAMILY 6.2-like</fullName>
    </submittedName>
</protein>
<feature type="transmembrane region" description="Helical" evidence="7">
    <location>
        <begin position="186"/>
        <end position="205"/>
    </location>
</feature>
<proteinExistence type="inferred from homology"/>
<sequence>MVRFAADAVDHRGSPADKCKTGGWLPATLILGVEFCERLSTMGIAVNLVTYLTGTMHLPSATSANIVTDFMGTCFLLSLLGGFLADSFLGRYRTIAIFASVQILGTGMLAVSTLLPQFRPPPCHAQSTTICAQASVSQMAMLYASLYLIAVGTGGLKSSVSGFGTDQFDENDGKERPDMNLFFGRFFFLVSLGTMMAVTVLVYVQDEVSRCLGYGICSVSMLVAIFIFLAGTQKYRYKKTSGSPLIHILQVLVAAVRKRGLQVPKDANLLYEICTESLRIHHSDQFK</sequence>
<dbReference type="GO" id="GO:0016020">
    <property type="term" value="C:membrane"/>
    <property type="evidence" value="ECO:0007669"/>
    <property type="project" value="UniProtKB-SubCell"/>
</dbReference>